<dbReference type="GO" id="GO:0140359">
    <property type="term" value="F:ABC-type transporter activity"/>
    <property type="evidence" value="ECO:0007669"/>
    <property type="project" value="InterPro"/>
</dbReference>
<name>A0A3B0YN31_9ZZZZ</name>
<feature type="transmembrane region" description="Helical" evidence="1">
    <location>
        <begin position="226"/>
        <end position="244"/>
    </location>
</feature>
<keyword evidence="1" id="KW-0472">Membrane</keyword>
<feature type="transmembrane region" description="Helical" evidence="1">
    <location>
        <begin position="145"/>
        <end position="166"/>
    </location>
</feature>
<dbReference type="Pfam" id="PF12679">
    <property type="entry name" value="ABC2_membrane_2"/>
    <property type="match status" value="1"/>
</dbReference>
<dbReference type="GO" id="GO:0005886">
    <property type="term" value="C:plasma membrane"/>
    <property type="evidence" value="ECO:0007669"/>
    <property type="project" value="UniProtKB-SubCell"/>
</dbReference>
<sequence>MIFTIAQRELKNLFLSPLAWSILAVLQLVVAFLFLSQLDTYMVTWQPRLSGIEGAPGVTDIVVAPLFQTIGFLLLLISPAITMRSISEEQRNRTLTLLLSAPVSIRDIVLGKFLGITLFFFILLLMLMAMPLSLYAGTTLDAGKLLAGLFGLALLASAFAAIGLFMSSLTEQPVVAAISTLGLLMLLWIIDWNSGAGENASGLFQYLSLKTHFNAFLKGLFSTRDLIYYLLLISVFLILGIRRLDQKRLTG</sequence>
<evidence type="ECO:0000313" key="2">
    <source>
        <dbReference type="EMBL" id="VAW78070.1"/>
    </source>
</evidence>
<feature type="transmembrane region" description="Helical" evidence="1">
    <location>
        <begin position="113"/>
        <end position="133"/>
    </location>
</feature>
<gene>
    <name evidence="2" type="ORF">MNBD_GAMMA14-1332</name>
</gene>
<keyword evidence="1" id="KW-0812">Transmembrane</keyword>
<reference evidence="2" key="1">
    <citation type="submission" date="2018-06" db="EMBL/GenBank/DDBJ databases">
        <authorList>
            <person name="Zhirakovskaya E."/>
        </authorList>
    </citation>
    <scope>NUCLEOTIDE SEQUENCE</scope>
</reference>
<feature type="transmembrane region" description="Helical" evidence="1">
    <location>
        <begin position="173"/>
        <end position="190"/>
    </location>
</feature>
<dbReference type="PANTHER" id="PTHR43471">
    <property type="entry name" value="ABC TRANSPORTER PERMEASE"/>
    <property type="match status" value="1"/>
</dbReference>
<accession>A0A3B0YN31</accession>
<proteinExistence type="predicted"/>
<organism evidence="2">
    <name type="scientific">hydrothermal vent metagenome</name>
    <dbReference type="NCBI Taxonomy" id="652676"/>
    <lineage>
        <taxon>unclassified sequences</taxon>
        <taxon>metagenomes</taxon>
        <taxon>ecological metagenomes</taxon>
    </lineage>
</organism>
<keyword evidence="1" id="KW-1133">Transmembrane helix</keyword>
<dbReference type="EMBL" id="UOFM01000242">
    <property type="protein sequence ID" value="VAW78070.1"/>
    <property type="molecule type" value="Genomic_DNA"/>
</dbReference>
<evidence type="ECO:0000256" key="1">
    <source>
        <dbReference type="SAM" id="Phobius"/>
    </source>
</evidence>
<feature type="transmembrane region" description="Helical" evidence="1">
    <location>
        <begin position="55"/>
        <end position="77"/>
    </location>
</feature>
<feature type="transmembrane region" description="Helical" evidence="1">
    <location>
        <begin position="12"/>
        <end position="35"/>
    </location>
</feature>
<dbReference type="AlphaFoldDB" id="A0A3B0YN31"/>
<protein>
    <submittedName>
        <fullName evidence="2">Gliding motility-associated ABC transporter permease protein GldF</fullName>
    </submittedName>
</protein>